<evidence type="ECO:0000313" key="1">
    <source>
        <dbReference type="EMBL" id="MXG88448.1"/>
    </source>
</evidence>
<protein>
    <recommendedName>
        <fullName evidence="3">DUF3558 domain-containing protein</fullName>
    </recommendedName>
</protein>
<gene>
    <name evidence="1" type="ORF">GRQ65_02670</name>
</gene>
<name>A0A6L7ESD4_9ACTN</name>
<organism evidence="1 2">
    <name type="scientific">Nocardioides flavescens</name>
    <dbReference type="NCBI Taxonomy" id="2691959"/>
    <lineage>
        <taxon>Bacteria</taxon>
        <taxon>Bacillati</taxon>
        <taxon>Actinomycetota</taxon>
        <taxon>Actinomycetes</taxon>
        <taxon>Propionibacteriales</taxon>
        <taxon>Nocardioidaceae</taxon>
        <taxon>Nocardioides</taxon>
    </lineage>
</organism>
<evidence type="ECO:0008006" key="3">
    <source>
        <dbReference type="Google" id="ProtNLM"/>
    </source>
</evidence>
<dbReference type="RefSeq" id="WP_160874831.1">
    <property type="nucleotide sequence ID" value="NZ_WUEK01000001.1"/>
</dbReference>
<evidence type="ECO:0000313" key="2">
    <source>
        <dbReference type="Proteomes" id="UP000473325"/>
    </source>
</evidence>
<accession>A0A6L7ESD4</accession>
<reference evidence="1 2" key="1">
    <citation type="submission" date="2019-12" db="EMBL/GenBank/DDBJ databases">
        <authorList>
            <person name="Kun Z."/>
        </authorList>
    </citation>
    <scope>NUCLEOTIDE SEQUENCE [LARGE SCALE GENOMIC DNA]</scope>
    <source>
        <strain evidence="1 2">YIM 123512</strain>
    </source>
</reference>
<sequence length="227" mass="23213">MRLRARSLAVVGVVTVLVTAALVVAGVVLLGDGPDEADREAAATPFTITTLAELGLDPTSVGVTRGPFCDEVDPREVEAALGSEPADATAWQNGDPVPLRGGAQDVGHEFGCSWTGADGTVASAWVFAPPVDATRAAQLAQDTDAGWCTQPSPAPAFGTSGTSLDCFGQGNGYVAYRGLFGDAWLTCRVEAPPADPAAAPLDPTGLEDRADRWCAGILRSVSSTANS</sequence>
<dbReference type="AlphaFoldDB" id="A0A6L7ESD4"/>
<keyword evidence="2" id="KW-1185">Reference proteome</keyword>
<comment type="caution">
    <text evidence="1">The sequence shown here is derived from an EMBL/GenBank/DDBJ whole genome shotgun (WGS) entry which is preliminary data.</text>
</comment>
<proteinExistence type="predicted"/>
<dbReference type="EMBL" id="WUEK01000001">
    <property type="protein sequence ID" value="MXG88448.1"/>
    <property type="molecule type" value="Genomic_DNA"/>
</dbReference>
<dbReference type="Proteomes" id="UP000473325">
    <property type="component" value="Unassembled WGS sequence"/>
</dbReference>